<keyword evidence="8" id="KW-1208">Phospholipid metabolism</keyword>
<evidence type="ECO:0000256" key="5">
    <source>
        <dbReference type="ARBA" id="ARBA00022777"/>
    </source>
</evidence>
<evidence type="ECO:0000259" key="9">
    <source>
        <dbReference type="PROSITE" id="PS50146"/>
    </source>
</evidence>
<evidence type="ECO:0000256" key="8">
    <source>
        <dbReference type="ARBA" id="ARBA00023264"/>
    </source>
</evidence>
<proteinExistence type="inferred from homology"/>
<keyword evidence="7" id="KW-0443">Lipid metabolism</keyword>
<evidence type="ECO:0000256" key="3">
    <source>
        <dbReference type="ARBA" id="ARBA00022679"/>
    </source>
</evidence>
<dbReference type="SUPFAM" id="SSF111331">
    <property type="entry name" value="NAD kinase/diacylglycerol kinase-like"/>
    <property type="match status" value="1"/>
</dbReference>
<dbReference type="RefSeq" id="WP_125984490.1">
    <property type="nucleotide sequence ID" value="NZ_NGJS01000015.1"/>
</dbReference>
<keyword evidence="11" id="KW-1185">Reference proteome</keyword>
<protein>
    <recommendedName>
        <fullName evidence="9">DAGKc domain-containing protein</fullName>
    </recommendedName>
</protein>
<keyword evidence="3" id="KW-0808">Transferase</keyword>
<dbReference type="Gene3D" id="3.40.50.10330">
    <property type="entry name" value="Probable inorganic polyphosphate/atp-NAD kinase, domain 1"/>
    <property type="match status" value="1"/>
</dbReference>
<comment type="similarity">
    <text evidence="2">Belongs to the diacylglycerol/lipid kinase family.</text>
</comment>
<dbReference type="InterPro" id="IPR001206">
    <property type="entry name" value="Diacylglycerol_kinase_cat_dom"/>
</dbReference>
<dbReference type="PROSITE" id="PS50146">
    <property type="entry name" value="DAGK"/>
    <property type="match status" value="1"/>
</dbReference>
<evidence type="ECO:0000256" key="6">
    <source>
        <dbReference type="ARBA" id="ARBA00022840"/>
    </source>
</evidence>
<evidence type="ECO:0000256" key="4">
    <source>
        <dbReference type="ARBA" id="ARBA00022741"/>
    </source>
</evidence>
<keyword evidence="5" id="KW-0418">Kinase</keyword>
<dbReference type="Proteomes" id="UP000287857">
    <property type="component" value="Unassembled WGS sequence"/>
</dbReference>
<organism evidence="10 11">
    <name type="scientific">Vagococcus vulneris</name>
    <dbReference type="NCBI Taxonomy" id="1977869"/>
    <lineage>
        <taxon>Bacteria</taxon>
        <taxon>Bacillati</taxon>
        <taxon>Bacillota</taxon>
        <taxon>Bacilli</taxon>
        <taxon>Lactobacillales</taxon>
        <taxon>Enterococcaceae</taxon>
        <taxon>Vagococcus</taxon>
    </lineage>
</organism>
<sequence>MQRTEWHIIANESAGAGKGKRVLKQACDYLLKQNIPFHTYLTNHAGHEREIAEELANTTLIDWSDSVDTFPLLVIIGGDGTLHGVINQLAKHPRIPIAYLPGGSGNDFARGAKIPRHTIRAIKQIESITHPTNLYLLKAHNKRTNTIHYGLNNLGLGLDAAIVKQANSSRAKNNLNKVHLGGLAYLFAAIKVLHEQPPFGMTAETKDYQHSFSKAYLCTVTNHPYFGGGVAIDPTADIMEPQLSLVVVEKISLHKILVLVCQLLTKKHLSSKYVNHVKSTDFKISTADPVYGQIDGEELDKESFTLRFSIDQRLFWQ</sequence>
<evidence type="ECO:0000256" key="2">
    <source>
        <dbReference type="ARBA" id="ARBA00005983"/>
    </source>
</evidence>
<dbReference type="Pfam" id="PF00781">
    <property type="entry name" value="DAGK_cat"/>
    <property type="match status" value="1"/>
</dbReference>
<keyword evidence="6" id="KW-0067">ATP-binding</keyword>
<comment type="cofactor">
    <cofactor evidence="1">
        <name>Mg(2+)</name>
        <dbReference type="ChEBI" id="CHEBI:18420"/>
    </cofactor>
</comment>
<dbReference type="NCBIfam" id="TIGR00147">
    <property type="entry name" value="YegS/Rv2252/BmrU family lipid kinase"/>
    <property type="match status" value="1"/>
</dbReference>
<dbReference type="InterPro" id="IPR017438">
    <property type="entry name" value="ATP-NAD_kinase_N"/>
</dbReference>
<dbReference type="PANTHER" id="PTHR12358:SF54">
    <property type="entry name" value="SPHINGOSINE KINASE RELATED PROTEIN"/>
    <property type="match status" value="1"/>
</dbReference>
<name>A0A429ZVI1_9ENTE</name>
<dbReference type="InterPro" id="IPR045540">
    <property type="entry name" value="YegS/DAGK_C"/>
</dbReference>
<dbReference type="GO" id="GO:0008654">
    <property type="term" value="P:phospholipid biosynthetic process"/>
    <property type="evidence" value="ECO:0007669"/>
    <property type="project" value="UniProtKB-KW"/>
</dbReference>
<dbReference type="Gene3D" id="2.60.200.40">
    <property type="match status" value="1"/>
</dbReference>
<keyword evidence="7" id="KW-0594">Phospholipid biosynthesis</keyword>
<accession>A0A429ZVI1</accession>
<evidence type="ECO:0000256" key="1">
    <source>
        <dbReference type="ARBA" id="ARBA00001946"/>
    </source>
</evidence>
<dbReference type="InterPro" id="IPR005218">
    <property type="entry name" value="Diacylglycerol/lipid_kinase"/>
</dbReference>
<dbReference type="InterPro" id="IPR016064">
    <property type="entry name" value="NAD/diacylglycerol_kinase_sf"/>
</dbReference>
<reference evidence="10 11" key="1">
    <citation type="submission" date="2017-05" db="EMBL/GenBank/DDBJ databases">
        <title>Vagococcus spp. assemblies.</title>
        <authorList>
            <person name="Gulvik C.A."/>
        </authorList>
    </citation>
    <scope>NUCLEOTIDE SEQUENCE [LARGE SCALE GENOMIC DNA]</scope>
    <source>
        <strain evidence="10 11">SS1995</strain>
    </source>
</reference>
<dbReference type="OrthoDB" id="9786026at2"/>
<keyword evidence="7" id="KW-0444">Lipid biosynthesis</keyword>
<evidence type="ECO:0000256" key="7">
    <source>
        <dbReference type="ARBA" id="ARBA00023209"/>
    </source>
</evidence>
<feature type="domain" description="DAGKc" evidence="9">
    <location>
        <begin position="1"/>
        <end position="143"/>
    </location>
</feature>
<dbReference type="GO" id="GO:0005524">
    <property type="term" value="F:ATP binding"/>
    <property type="evidence" value="ECO:0007669"/>
    <property type="project" value="UniProtKB-KW"/>
</dbReference>
<comment type="caution">
    <text evidence="10">The sequence shown here is derived from an EMBL/GenBank/DDBJ whole genome shotgun (WGS) entry which is preliminary data.</text>
</comment>
<dbReference type="Pfam" id="PF19279">
    <property type="entry name" value="YegS_C"/>
    <property type="match status" value="1"/>
</dbReference>
<evidence type="ECO:0000313" key="11">
    <source>
        <dbReference type="Proteomes" id="UP000287857"/>
    </source>
</evidence>
<dbReference type="SMART" id="SM00046">
    <property type="entry name" value="DAGKc"/>
    <property type="match status" value="1"/>
</dbReference>
<keyword evidence="4" id="KW-0547">Nucleotide-binding</keyword>
<dbReference type="EMBL" id="NGJS01000015">
    <property type="protein sequence ID" value="RST97672.1"/>
    <property type="molecule type" value="Genomic_DNA"/>
</dbReference>
<evidence type="ECO:0000313" key="10">
    <source>
        <dbReference type="EMBL" id="RST97672.1"/>
    </source>
</evidence>
<dbReference type="PANTHER" id="PTHR12358">
    <property type="entry name" value="SPHINGOSINE KINASE"/>
    <property type="match status" value="1"/>
</dbReference>
<gene>
    <name evidence="10" type="ORF">CBF37_09365</name>
</gene>
<dbReference type="InterPro" id="IPR050187">
    <property type="entry name" value="Lipid_Phosphate_FormReg"/>
</dbReference>
<dbReference type="GO" id="GO:0016301">
    <property type="term" value="F:kinase activity"/>
    <property type="evidence" value="ECO:0007669"/>
    <property type="project" value="UniProtKB-KW"/>
</dbReference>
<dbReference type="AlphaFoldDB" id="A0A429ZVI1"/>